<accession>A0AAV8ZD62</accession>
<sequence length="140" mass="16543">EDDDEEGGAEYSESTYKFEDFVKRLPNPRIVRTCGMALRRYDRNSVYTNHCIVKLLHRIAFDCKMYVVLFQVSIFKTFDRIFASQELPQYSELVRFATYIMKQFFKLSTTNIGVFVEALFWKTSKDAYEIENGYGSYKNV</sequence>
<dbReference type="GO" id="GO:0043111">
    <property type="term" value="P:replication fork arrest"/>
    <property type="evidence" value="ECO:0007669"/>
    <property type="project" value="TreeGrafter"/>
</dbReference>
<dbReference type="GO" id="GO:0009649">
    <property type="term" value="P:entrainment of circadian clock"/>
    <property type="evidence" value="ECO:0007669"/>
    <property type="project" value="TreeGrafter"/>
</dbReference>
<dbReference type="PANTHER" id="PTHR22940">
    <property type="entry name" value="TIMEOUT/TIMELESS-2"/>
    <property type="match status" value="1"/>
</dbReference>
<name>A0AAV8ZD62_9CUCU</name>
<keyword evidence="2" id="KW-1185">Reference proteome</keyword>
<dbReference type="GO" id="GO:0031298">
    <property type="term" value="C:replication fork protection complex"/>
    <property type="evidence" value="ECO:0007669"/>
    <property type="project" value="TreeGrafter"/>
</dbReference>
<proteinExistence type="predicted"/>
<gene>
    <name evidence="1" type="ORF">NQ318_021516</name>
</gene>
<evidence type="ECO:0000313" key="2">
    <source>
        <dbReference type="Proteomes" id="UP001162162"/>
    </source>
</evidence>
<dbReference type="InterPro" id="IPR044998">
    <property type="entry name" value="Timeless"/>
</dbReference>
<protein>
    <submittedName>
        <fullName evidence="1">Uncharacterized protein</fullName>
    </submittedName>
</protein>
<dbReference type="Proteomes" id="UP001162162">
    <property type="component" value="Unassembled WGS sequence"/>
</dbReference>
<dbReference type="GO" id="GO:0003677">
    <property type="term" value="F:DNA binding"/>
    <property type="evidence" value="ECO:0007669"/>
    <property type="project" value="TreeGrafter"/>
</dbReference>
<feature type="non-terminal residue" evidence="1">
    <location>
        <position position="1"/>
    </location>
</feature>
<dbReference type="GO" id="GO:0000076">
    <property type="term" value="P:DNA replication checkpoint signaling"/>
    <property type="evidence" value="ECO:0007669"/>
    <property type="project" value="TreeGrafter"/>
</dbReference>
<dbReference type="PANTHER" id="PTHR22940:SF4">
    <property type="entry name" value="PROTEIN TIMELESS HOMOLOG"/>
    <property type="match status" value="1"/>
</dbReference>
<evidence type="ECO:0000313" key="1">
    <source>
        <dbReference type="EMBL" id="KAJ8961898.1"/>
    </source>
</evidence>
<dbReference type="EMBL" id="JAPWTK010000004">
    <property type="protein sequence ID" value="KAJ8961898.1"/>
    <property type="molecule type" value="Genomic_DNA"/>
</dbReference>
<dbReference type="AlphaFoldDB" id="A0AAV8ZD62"/>
<comment type="caution">
    <text evidence="1">The sequence shown here is derived from an EMBL/GenBank/DDBJ whole genome shotgun (WGS) entry which is preliminary data.</text>
</comment>
<dbReference type="GO" id="GO:0006281">
    <property type="term" value="P:DNA repair"/>
    <property type="evidence" value="ECO:0007669"/>
    <property type="project" value="TreeGrafter"/>
</dbReference>
<organism evidence="1 2">
    <name type="scientific">Aromia moschata</name>
    <dbReference type="NCBI Taxonomy" id="1265417"/>
    <lineage>
        <taxon>Eukaryota</taxon>
        <taxon>Metazoa</taxon>
        <taxon>Ecdysozoa</taxon>
        <taxon>Arthropoda</taxon>
        <taxon>Hexapoda</taxon>
        <taxon>Insecta</taxon>
        <taxon>Pterygota</taxon>
        <taxon>Neoptera</taxon>
        <taxon>Endopterygota</taxon>
        <taxon>Coleoptera</taxon>
        <taxon>Polyphaga</taxon>
        <taxon>Cucujiformia</taxon>
        <taxon>Chrysomeloidea</taxon>
        <taxon>Cerambycidae</taxon>
        <taxon>Cerambycinae</taxon>
        <taxon>Callichromatini</taxon>
        <taxon>Aromia</taxon>
    </lineage>
</organism>
<reference evidence="1" key="1">
    <citation type="journal article" date="2023" name="Insect Mol. Biol.">
        <title>Genome sequencing provides insights into the evolution of gene families encoding plant cell wall-degrading enzymes in longhorned beetles.</title>
        <authorList>
            <person name="Shin N.R."/>
            <person name="Okamura Y."/>
            <person name="Kirsch R."/>
            <person name="Pauchet Y."/>
        </authorList>
    </citation>
    <scope>NUCLEOTIDE SEQUENCE</scope>
    <source>
        <strain evidence="1">AMC_N1</strain>
    </source>
</reference>